<comment type="caution">
    <text evidence="1">The sequence shown here is derived from an EMBL/GenBank/DDBJ whole genome shotgun (WGS) entry which is preliminary data.</text>
</comment>
<reference evidence="1 2" key="1">
    <citation type="journal article" date="2022" name="Nat. Plants">
        <title>Genomes of leafy and leafless Platanthera orchids illuminate the evolution of mycoheterotrophy.</title>
        <authorList>
            <person name="Li M.H."/>
            <person name="Liu K.W."/>
            <person name="Li Z."/>
            <person name="Lu H.C."/>
            <person name="Ye Q.L."/>
            <person name="Zhang D."/>
            <person name="Wang J.Y."/>
            <person name="Li Y.F."/>
            <person name="Zhong Z.M."/>
            <person name="Liu X."/>
            <person name="Yu X."/>
            <person name="Liu D.K."/>
            <person name="Tu X.D."/>
            <person name="Liu B."/>
            <person name="Hao Y."/>
            <person name="Liao X.Y."/>
            <person name="Jiang Y.T."/>
            <person name="Sun W.H."/>
            <person name="Chen J."/>
            <person name="Chen Y.Q."/>
            <person name="Ai Y."/>
            <person name="Zhai J.W."/>
            <person name="Wu S.S."/>
            <person name="Zhou Z."/>
            <person name="Hsiao Y.Y."/>
            <person name="Wu W.L."/>
            <person name="Chen Y.Y."/>
            <person name="Lin Y.F."/>
            <person name="Hsu J.L."/>
            <person name="Li C.Y."/>
            <person name="Wang Z.W."/>
            <person name="Zhao X."/>
            <person name="Zhong W.Y."/>
            <person name="Ma X.K."/>
            <person name="Ma L."/>
            <person name="Huang J."/>
            <person name="Chen G.Z."/>
            <person name="Huang M.Z."/>
            <person name="Huang L."/>
            <person name="Peng D.H."/>
            <person name="Luo Y.B."/>
            <person name="Zou S.Q."/>
            <person name="Chen S.P."/>
            <person name="Lan S."/>
            <person name="Tsai W.C."/>
            <person name="Van de Peer Y."/>
            <person name="Liu Z.J."/>
        </authorList>
    </citation>
    <scope>NUCLEOTIDE SEQUENCE [LARGE SCALE GENOMIC DNA]</scope>
    <source>
        <strain evidence="1">Lor287</strain>
    </source>
</reference>
<evidence type="ECO:0000313" key="2">
    <source>
        <dbReference type="Proteomes" id="UP001418222"/>
    </source>
</evidence>
<dbReference type="EMBL" id="JBBWWQ010000001">
    <property type="protein sequence ID" value="KAK8957814.1"/>
    <property type="molecule type" value="Genomic_DNA"/>
</dbReference>
<gene>
    <name evidence="1" type="ORF">KSP39_PZI001037</name>
</gene>
<accession>A0AAP0C4X9</accession>
<keyword evidence="2" id="KW-1185">Reference proteome</keyword>
<organism evidence="1 2">
    <name type="scientific">Platanthera zijinensis</name>
    <dbReference type="NCBI Taxonomy" id="2320716"/>
    <lineage>
        <taxon>Eukaryota</taxon>
        <taxon>Viridiplantae</taxon>
        <taxon>Streptophyta</taxon>
        <taxon>Embryophyta</taxon>
        <taxon>Tracheophyta</taxon>
        <taxon>Spermatophyta</taxon>
        <taxon>Magnoliopsida</taxon>
        <taxon>Liliopsida</taxon>
        <taxon>Asparagales</taxon>
        <taxon>Orchidaceae</taxon>
        <taxon>Orchidoideae</taxon>
        <taxon>Orchideae</taxon>
        <taxon>Orchidinae</taxon>
        <taxon>Platanthera</taxon>
    </lineage>
</organism>
<dbReference type="AlphaFoldDB" id="A0AAP0C4X9"/>
<dbReference type="Proteomes" id="UP001418222">
    <property type="component" value="Unassembled WGS sequence"/>
</dbReference>
<name>A0AAP0C4X9_9ASPA</name>
<evidence type="ECO:0000313" key="1">
    <source>
        <dbReference type="EMBL" id="KAK8957814.1"/>
    </source>
</evidence>
<proteinExistence type="predicted"/>
<sequence length="251" mass="29073">MFEDIRRRNHDSEDLHRYHLRSRLLCRHNRDPEDSHHHDIVHEKFHRAIMIVKTSVHGHVRPHKLEDGAISNGDFKFWSLHQAQVRGLWSSKKFAKVAPPSSLVIQEEIETATGLLDLSTKFKTIKPLDPADENADESQELNPKFRMAKFLELVGSAQSRKAKTEGKYITGLTTMSKFREKELDRFQVRPKVFDAPKYMERHPEAVFPRAEESKIIGEQDLKTSKKDALNPKRKISFLPISFTSKPDSDNV</sequence>
<protein>
    <submittedName>
        <fullName evidence="1">Uncharacterized protein</fullName>
    </submittedName>
</protein>